<dbReference type="AlphaFoldDB" id="A0A7M7NVR1"/>
<evidence type="ECO:0000259" key="3">
    <source>
        <dbReference type="Pfam" id="PF12937"/>
    </source>
</evidence>
<evidence type="ECO:0000256" key="2">
    <source>
        <dbReference type="SAM" id="MobiDB-lite"/>
    </source>
</evidence>
<dbReference type="CDD" id="cd22109">
    <property type="entry name" value="F-box_FBXO41"/>
    <property type="match status" value="1"/>
</dbReference>
<name>A0A7M7NVR1_STRPU</name>
<feature type="coiled-coil region" evidence="1">
    <location>
        <begin position="214"/>
        <end position="248"/>
    </location>
</feature>
<dbReference type="CTD" id="150726"/>
<dbReference type="PANTHER" id="PTHR15739">
    <property type="entry name" value="ZINC FINGER PROTEIN"/>
    <property type="match status" value="1"/>
</dbReference>
<feature type="region of interest" description="Disordered" evidence="2">
    <location>
        <begin position="169"/>
        <end position="210"/>
    </location>
</feature>
<dbReference type="InterPro" id="IPR001810">
    <property type="entry name" value="F-box_dom"/>
</dbReference>
<dbReference type="InParanoid" id="A0A7M7NVR1"/>
<dbReference type="PROSITE" id="PS51257">
    <property type="entry name" value="PROKAR_LIPOPROTEIN"/>
    <property type="match status" value="1"/>
</dbReference>
<sequence>MTRTISGFHLDLGEMMFLMLSLYACLHADLESFLFVFVFATTLVAVNDVKIEMKLTALNIHHVPVSLFTDQALPSSLHDTMSAHDGQFPPGRGLSPNAMELGRQITLARQLLQKQKQAEFRANAFFNKRSSMRPAAHILPMKKGPHYDDKIGKGDSYLSLADDDLDDDISLQKSGAQSSRSLYSGLYTPRSNKRNPQSHHPVSTRKSGDELLEKWKVQSEMRRLEGNLQEKTKEVAALQTQVDHTLRAAQSKDRNLASMKAVWDETAAKQSVARQHLRHYIDDLADRAEKAEHEVEDLRTSLTLSRTPSLSRTSEGSKVMNRHAPVNTYAQDTNHSTYGGSPDIIIQHQYSPDDHSRHLRNTTGRDELYSSQGTGHGVQARMVNPTHSFSRYSHTDEAAIHTSHAQLASHVPNLPTTSNNSARNAPYETPSPTVLQGMSSSNINPHEAPSSSLLPGTSSYIPAVSSYKDGDPIFKDQTNWNDMDFLEEVMEDVMLRRGEEGKPSPTAVSRGFSPLPSYGVDYSRKSPEYRVDGSRLVNEDSGSDVSVTSVSQWSEEGRATIPHREGTYLHHFEPKKRRAILFLVFSYLRTSTKLKCASVCREWRDVSHQPELWQYVHLRSRQISSKFLKTISTWCTQLKWLIFEKLSPRNQREDETKDVYFKKIRGCLEPGIEALLQSAGNGLLTLKIVDCPHIFTERVLWLASCHCRSLMSVTYISRTDPVGPEVIWALGAGCRHIQSLKIPPKSPCEKPKRFNSACVAMIGRCWTQLKALSVGGTHVKAESLSLVIRSCAKLQVLELDHMTKLTEEKAVELCRDGLRGLHTLILKHTPITPSAILHFNGACPQLTRISVHLSLSDFFPSPASPGQRKEFSNAIETLLVLCKKRSLENTLQVRADYK</sequence>
<dbReference type="SUPFAM" id="SSF52047">
    <property type="entry name" value="RNI-like"/>
    <property type="match status" value="1"/>
</dbReference>
<accession>A0A7M7NVR1</accession>
<dbReference type="EnsemblMetazoa" id="XM_030986350">
    <property type="protein sequence ID" value="XP_030842210"/>
    <property type="gene ID" value="LOC100887834"/>
</dbReference>
<feature type="compositionally biased region" description="Polar residues" evidence="2">
    <location>
        <begin position="414"/>
        <end position="423"/>
    </location>
</feature>
<dbReference type="RefSeq" id="XP_030842210.1">
    <property type="nucleotide sequence ID" value="XM_030986350.1"/>
</dbReference>
<dbReference type="PANTHER" id="PTHR15739:SF5">
    <property type="entry name" value="LD23158P"/>
    <property type="match status" value="1"/>
</dbReference>
<proteinExistence type="predicted"/>
<evidence type="ECO:0000313" key="5">
    <source>
        <dbReference type="Proteomes" id="UP000007110"/>
    </source>
</evidence>
<dbReference type="FunCoup" id="A0A7M7NVR1">
    <property type="interactions" value="799"/>
</dbReference>
<reference evidence="4" key="2">
    <citation type="submission" date="2021-01" db="UniProtKB">
        <authorList>
            <consortium name="EnsemblMetazoa"/>
        </authorList>
    </citation>
    <scope>IDENTIFICATION</scope>
</reference>
<feature type="domain" description="F-box" evidence="3">
    <location>
        <begin position="580"/>
        <end position="619"/>
    </location>
</feature>
<dbReference type="Pfam" id="PF12937">
    <property type="entry name" value="F-box-like"/>
    <property type="match status" value="1"/>
</dbReference>
<protein>
    <recommendedName>
        <fullName evidence="3">F-box domain-containing protein</fullName>
    </recommendedName>
</protein>
<dbReference type="OMA" id="KNISAWC"/>
<dbReference type="InterPro" id="IPR052283">
    <property type="entry name" value="GenomicStab_NeuMorph_Reg"/>
</dbReference>
<dbReference type="OrthoDB" id="6482165at2759"/>
<reference evidence="5" key="1">
    <citation type="submission" date="2015-02" db="EMBL/GenBank/DDBJ databases">
        <title>Genome sequencing for Strongylocentrotus purpuratus.</title>
        <authorList>
            <person name="Murali S."/>
            <person name="Liu Y."/>
            <person name="Vee V."/>
            <person name="English A."/>
            <person name="Wang M."/>
            <person name="Skinner E."/>
            <person name="Han Y."/>
            <person name="Muzny D.M."/>
            <person name="Worley K.C."/>
            <person name="Gibbs R.A."/>
        </authorList>
    </citation>
    <scope>NUCLEOTIDE SEQUENCE</scope>
</reference>
<feature type="compositionally biased region" description="Low complexity" evidence="2">
    <location>
        <begin position="300"/>
        <end position="314"/>
    </location>
</feature>
<dbReference type="Gene3D" id="3.80.10.10">
    <property type="entry name" value="Ribonuclease Inhibitor"/>
    <property type="match status" value="1"/>
</dbReference>
<dbReference type="Proteomes" id="UP000007110">
    <property type="component" value="Unassembled WGS sequence"/>
</dbReference>
<evidence type="ECO:0000256" key="1">
    <source>
        <dbReference type="SAM" id="Coils"/>
    </source>
</evidence>
<organism evidence="4 5">
    <name type="scientific">Strongylocentrotus purpuratus</name>
    <name type="common">Purple sea urchin</name>
    <dbReference type="NCBI Taxonomy" id="7668"/>
    <lineage>
        <taxon>Eukaryota</taxon>
        <taxon>Metazoa</taxon>
        <taxon>Echinodermata</taxon>
        <taxon>Eleutherozoa</taxon>
        <taxon>Echinozoa</taxon>
        <taxon>Echinoidea</taxon>
        <taxon>Euechinoidea</taxon>
        <taxon>Echinacea</taxon>
        <taxon>Camarodonta</taxon>
        <taxon>Echinidea</taxon>
        <taxon>Strongylocentrotidae</taxon>
        <taxon>Strongylocentrotus</taxon>
    </lineage>
</organism>
<evidence type="ECO:0000313" key="4">
    <source>
        <dbReference type="EnsemblMetazoa" id="XP_030842210"/>
    </source>
</evidence>
<keyword evidence="5" id="KW-1185">Reference proteome</keyword>
<dbReference type="GeneID" id="100887834"/>
<feature type="region of interest" description="Disordered" evidence="2">
    <location>
        <begin position="299"/>
        <end position="318"/>
    </location>
</feature>
<dbReference type="InterPro" id="IPR032675">
    <property type="entry name" value="LRR_dom_sf"/>
</dbReference>
<keyword evidence="1" id="KW-0175">Coiled coil</keyword>
<feature type="region of interest" description="Disordered" evidence="2">
    <location>
        <begin position="407"/>
        <end position="431"/>
    </location>
</feature>